<evidence type="ECO:0000313" key="4">
    <source>
        <dbReference type="EMBL" id="GAQ90781.1"/>
    </source>
</evidence>
<feature type="region of interest" description="Disordered" evidence="2">
    <location>
        <begin position="242"/>
        <end position="289"/>
    </location>
</feature>
<dbReference type="InterPro" id="IPR007125">
    <property type="entry name" value="H2A/H2B/H3"/>
</dbReference>
<organism evidence="4 5">
    <name type="scientific">Klebsormidium nitens</name>
    <name type="common">Green alga</name>
    <name type="synonym">Ulothrix nitens</name>
    <dbReference type="NCBI Taxonomy" id="105231"/>
    <lineage>
        <taxon>Eukaryota</taxon>
        <taxon>Viridiplantae</taxon>
        <taxon>Streptophyta</taxon>
        <taxon>Klebsormidiophyceae</taxon>
        <taxon>Klebsormidiales</taxon>
        <taxon>Klebsormidiaceae</taxon>
        <taxon>Klebsormidium</taxon>
    </lineage>
</organism>
<evidence type="ECO:0000313" key="5">
    <source>
        <dbReference type="Proteomes" id="UP000054558"/>
    </source>
</evidence>
<dbReference type="EMBL" id="DF237633">
    <property type="protein sequence ID" value="GAQ90781.1"/>
    <property type="molecule type" value="Genomic_DNA"/>
</dbReference>
<dbReference type="AlphaFoldDB" id="A0A1Y1INN7"/>
<evidence type="ECO:0000256" key="2">
    <source>
        <dbReference type="SAM" id="MobiDB-lite"/>
    </source>
</evidence>
<comment type="similarity">
    <text evidence="1">Belongs to the histone H3 family.</text>
</comment>
<dbReference type="Gene3D" id="1.10.20.10">
    <property type="entry name" value="Histone, subunit A"/>
    <property type="match status" value="1"/>
</dbReference>
<feature type="region of interest" description="Disordered" evidence="2">
    <location>
        <begin position="175"/>
        <end position="228"/>
    </location>
</feature>
<dbReference type="PRINTS" id="PR00622">
    <property type="entry name" value="HISTONEH3"/>
</dbReference>
<feature type="compositionally biased region" description="Basic and acidic residues" evidence="2">
    <location>
        <begin position="187"/>
        <end position="212"/>
    </location>
</feature>
<dbReference type="PANTHER" id="PTHR45810">
    <property type="entry name" value="HISTONE H3.2"/>
    <property type="match status" value="1"/>
</dbReference>
<dbReference type="GO" id="GO:0000786">
    <property type="term" value="C:nucleosome"/>
    <property type="evidence" value="ECO:0007669"/>
    <property type="project" value="InterPro"/>
</dbReference>
<keyword evidence="5" id="KW-1185">Reference proteome</keyword>
<proteinExistence type="inferred from homology"/>
<sequence>MTRKAATADKGKQHVSGEKRGRDVAVKNPPTPTSEPPAKKRYKARLPRSLKEIRKFQRYGSLLIRRLPFNRVIREITSKVSGRDDIRWTIDTVTALQTATEDYSSNVLEDANFAAVHAKPVTLQPNLGIQACTAHSGRYSRGQDGGAKVCGEVLAGGRRDCRPCGVGPSLEGVDPEHWVRPPKAKRTGSEARRRAEYDRRVREFDRVEREARGEEEEEAEEDETAAAAERVRVLEAALEEKARKEALKDARAHEKLEAAERARELAENREPVRKEQHAEGGGGEEVELDAALLVAEGQEELLAQQDQ</sequence>
<feature type="domain" description="Core Histone H2A/H2B/H3" evidence="3">
    <location>
        <begin position="49"/>
        <end position="125"/>
    </location>
</feature>
<dbReference type="Pfam" id="PF00125">
    <property type="entry name" value="Histone"/>
    <property type="match status" value="1"/>
</dbReference>
<dbReference type="GO" id="GO:0003677">
    <property type="term" value="F:DNA binding"/>
    <property type="evidence" value="ECO:0007669"/>
    <property type="project" value="InterPro"/>
</dbReference>
<dbReference type="STRING" id="105231.A0A1Y1INN7"/>
<feature type="region of interest" description="Disordered" evidence="2">
    <location>
        <begin position="1"/>
        <end position="43"/>
    </location>
</feature>
<dbReference type="GO" id="GO:0030527">
    <property type="term" value="F:structural constituent of chromatin"/>
    <property type="evidence" value="ECO:0007669"/>
    <property type="project" value="InterPro"/>
</dbReference>
<evidence type="ECO:0000256" key="1">
    <source>
        <dbReference type="ARBA" id="ARBA00010343"/>
    </source>
</evidence>
<protein>
    <submittedName>
        <fullName evidence="4">Histone H3</fullName>
    </submittedName>
</protein>
<reference evidence="4 5" key="1">
    <citation type="journal article" date="2014" name="Nat. Commun.">
        <title>Klebsormidium flaccidum genome reveals primary factors for plant terrestrial adaptation.</title>
        <authorList>
            <person name="Hori K."/>
            <person name="Maruyama F."/>
            <person name="Fujisawa T."/>
            <person name="Togashi T."/>
            <person name="Yamamoto N."/>
            <person name="Seo M."/>
            <person name="Sato S."/>
            <person name="Yamada T."/>
            <person name="Mori H."/>
            <person name="Tajima N."/>
            <person name="Moriyama T."/>
            <person name="Ikeuchi M."/>
            <person name="Watanabe M."/>
            <person name="Wada H."/>
            <person name="Kobayashi K."/>
            <person name="Saito M."/>
            <person name="Masuda T."/>
            <person name="Sasaki-Sekimoto Y."/>
            <person name="Mashiguchi K."/>
            <person name="Awai K."/>
            <person name="Shimojima M."/>
            <person name="Masuda S."/>
            <person name="Iwai M."/>
            <person name="Nobusawa T."/>
            <person name="Narise T."/>
            <person name="Kondo S."/>
            <person name="Saito H."/>
            <person name="Sato R."/>
            <person name="Murakawa M."/>
            <person name="Ihara Y."/>
            <person name="Oshima-Yamada Y."/>
            <person name="Ohtaka K."/>
            <person name="Satoh M."/>
            <person name="Sonobe K."/>
            <person name="Ishii M."/>
            <person name="Ohtani R."/>
            <person name="Kanamori-Sato M."/>
            <person name="Honoki R."/>
            <person name="Miyazaki D."/>
            <person name="Mochizuki H."/>
            <person name="Umetsu J."/>
            <person name="Higashi K."/>
            <person name="Shibata D."/>
            <person name="Kamiya Y."/>
            <person name="Sato N."/>
            <person name="Nakamura Y."/>
            <person name="Tabata S."/>
            <person name="Ida S."/>
            <person name="Kurokawa K."/>
            <person name="Ohta H."/>
        </authorList>
    </citation>
    <scope>NUCLEOTIDE SEQUENCE [LARGE SCALE GENOMIC DNA]</scope>
    <source>
        <strain evidence="4 5">NIES-2285</strain>
    </source>
</reference>
<name>A0A1Y1INN7_KLENI</name>
<feature type="compositionally biased region" description="Basic and acidic residues" evidence="2">
    <location>
        <begin position="1"/>
        <end position="25"/>
    </location>
</feature>
<dbReference type="SUPFAM" id="SSF47113">
    <property type="entry name" value="Histone-fold"/>
    <property type="match status" value="1"/>
</dbReference>
<dbReference type="InterPro" id="IPR009072">
    <property type="entry name" value="Histone-fold"/>
</dbReference>
<gene>
    <name evidence="4" type="ORF">KFL_006840040</name>
</gene>
<evidence type="ECO:0000259" key="3">
    <source>
        <dbReference type="Pfam" id="PF00125"/>
    </source>
</evidence>
<dbReference type="SMART" id="SM00428">
    <property type="entry name" value="H3"/>
    <property type="match status" value="1"/>
</dbReference>
<dbReference type="Proteomes" id="UP000054558">
    <property type="component" value="Unassembled WGS sequence"/>
</dbReference>
<feature type="compositionally biased region" description="Basic and acidic residues" evidence="2">
    <location>
        <begin position="242"/>
        <end position="278"/>
    </location>
</feature>
<dbReference type="GO" id="GO:0046982">
    <property type="term" value="F:protein heterodimerization activity"/>
    <property type="evidence" value="ECO:0007669"/>
    <property type="project" value="InterPro"/>
</dbReference>
<feature type="compositionally biased region" description="Acidic residues" evidence="2">
    <location>
        <begin position="213"/>
        <end position="224"/>
    </location>
</feature>
<accession>A0A1Y1INN7</accession>
<dbReference type="InterPro" id="IPR000164">
    <property type="entry name" value="Histone_H3/CENP-A"/>
</dbReference>
<dbReference type="PANTHER" id="PTHR45810:SF1">
    <property type="entry name" value="HISTONE H3-LIKE CENTROMERIC PROTEIN A"/>
    <property type="match status" value="1"/>
</dbReference>